<dbReference type="EnsemblProtists" id="EKX44683">
    <property type="protein sequence ID" value="EKX44683"/>
    <property type="gene ID" value="GUITHDRAFT_109462"/>
</dbReference>
<keyword evidence="6" id="KW-1185">Reference proteome</keyword>
<gene>
    <name evidence="4" type="ORF">GUITHDRAFT_109462</name>
</gene>
<dbReference type="RefSeq" id="XP_005831663.1">
    <property type="nucleotide sequence ID" value="XM_005831606.1"/>
</dbReference>
<dbReference type="InterPro" id="IPR019775">
    <property type="entry name" value="WD40_repeat_CS"/>
</dbReference>
<dbReference type="Gene3D" id="2.130.10.10">
    <property type="entry name" value="YVTN repeat-like/Quinoprotein amine dehydrogenase"/>
    <property type="match status" value="2"/>
</dbReference>
<dbReference type="InterPro" id="IPR015943">
    <property type="entry name" value="WD40/YVTN_repeat-like_dom_sf"/>
</dbReference>
<keyword evidence="1 3" id="KW-0853">WD repeat</keyword>
<evidence type="ECO:0000313" key="5">
    <source>
        <dbReference type="EnsemblProtists" id="EKX44683"/>
    </source>
</evidence>
<dbReference type="EMBL" id="JH993003">
    <property type="protein sequence ID" value="EKX44683.1"/>
    <property type="molecule type" value="Genomic_DNA"/>
</dbReference>
<dbReference type="SUPFAM" id="SSF50978">
    <property type="entry name" value="WD40 repeat-like"/>
    <property type="match status" value="1"/>
</dbReference>
<dbReference type="AlphaFoldDB" id="L1J821"/>
<proteinExistence type="predicted"/>
<dbReference type="PANTHER" id="PTHR19857:SF8">
    <property type="entry name" value="ANGIO-ASSOCIATED MIGRATORY CELL PROTEIN"/>
    <property type="match status" value="1"/>
</dbReference>
<organism evidence="4">
    <name type="scientific">Guillardia theta (strain CCMP2712)</name>
    <name type="common">Cryptophyte</name>
    <dbReference type="NCBI Taxonomy" id="905079"/>
    <lineage>
        <taxon>Eukaryota</taxon>
        <taxon>Cryptophyceae</taxon>
        <taxon>Pyrenomonadales</taxon>
        <taxon>Geminigeraceae</taxon>
        <taxon>Guillardia</taxon>
    </lineage>
</organism>
<evidence type="ECO:0000313" key="6">
    <source>
        <dbReference type="Proteomes" id="UP000011087"/>
    </source>
</evidence>
<evidence type="ECO:0000256" key="2">
    <source>
        <dbReference type="ARBA" id="ARBA00022737"/>
    </source>
</evidence>
<dbReference type="GeneID" id="17301397"/>
<reference evidence="4 6" key="1">
    <citation type="journal article" date="2012" name="Nature">
        <title>Algal genomes reveal evolutionary mosaicism and the fate of nucleomorphs.</title>
        <authorList>
            <consortium name="DOE Joint Genome Institute"/>
            <person name="Curtis B.A."/>
            <person name="Tanifuji G."/>
            <person name="Burki F."/>
            <person name="Gruber A."/>
            <person name="Irimia M."/>
            <person name="Maruyama S."/>
            <person name="Arias M.C."/>
            <person name="Ball S.G."/>
            <person name="Gile G.H."/>
            <person name="Hirakawa Y."/>
            <person name="Hopkins J.F."/>
            <person name="Kuo A."/>
            <person name="Rensing S.A."/>
            <person name="Schmutz J."/>
            <person name="Symeonidi A."/>
            <person name="Elias M."/>
            <person name="Eveleigh R.J."/>
            <person name="Herman E.K."/>
            <person name="Klute M.J."/>
            <person name="Nakayama T."/>
            <person name="Obornik M."/>
            <person name="Reyes-Prieto A."/>
            <person name="Armbrust E.V."/>
            <person name="Aves S.J."/>
            <person name="Beiko R.G."/>
            <person name="Coutinho P."/>
            <person name="Dacks J.B."/>
            <person name="Durnford D.G."/>
            <person name="Fast N.M."/>
            <person name="Green B.R."/>
            <person name="Grisdale C.J."/>
            <person name="Hempel F."/>
            <person name="Henrissat B."/>
            <person name="Hoppner M.P."/>
            <person name="Ishida K."/>
            <person name="Kim E."/>
            <person name="Koreny L."/>
            <person name="Kroth P.G."/>
            <person name="Liu Y."/>
            <person name="Malik S.B."/>
            <person name="Maier U.G."/>
            <person name="McRose D."/>
            <person name="Mock T."/>
            <person name="Neilson J.A."/>
            <person name="Onodera N.T."/>
            <person name="Poole A.M."/>
            <person name="Pritham E.J."/>
            <person name="Richards T.A."/>
            <person name="Rocap G."/>
            <person name="Roy S.W."/>
            <person name="Sarai C."/>
            <person name="Schaack S."/>
            <person name="Shirato S."/>
            <person name="Slamovits C.H."/>
            <person name="Spencer D.F."/>
            <person name="Suzuki S."/>
            <person name="Worden A.Z."/>
            <person name="Zauner S."/>
            <person name="Barry K."/>
            <person name="Bell C."/>
            <person name="Bharti A.K."/>
            <person name="Crow J.A."/>
            <person name="Grimwood J."/>
            <person name="Kramer R."/>
            <person name="Lindquist E."/>
            <person name="Lucas S."/>
            <person name="Salamov A."/>
            <person name="McFadden G.I."/>
            <person name="Lane C.E."/>
            <person name="Keeling P.J."/>
            <person name="Gray M.W."/>
            <person name="Grigoriev I.V."/>
            <person name="Archibald J.M."/>
        </authorList>
    </citation>
    <scope>NUCLEOTIDE SEQUENCE</scope>
    <source>
        <strain evidence="4 6">CCMP2712</strain>
    </source>
</reference>
<evidence type="ECO:0000313" key="4">
    <source>
        <dbReference type="EMBL" id="EKX44683.1"/>
    </source>
</evidence>
<sequence length="369" mass="39805">MYDDSDIIFLKSDEVLVDGSEPSDPNTTYRVDMFDEQDDGVEQETDDDDDVGVLKTLEDDAAACIARAGPVYSLSTSPYDSSKFACGGGDDSLSLWQYKERGGLKEMKVENSTFTDSVIDVRFSHEGTFIAAAAMDGVIKVWMADTGELVTSLEGSGTMNWMEWHPRGSVILAGSDDGNCFMWEISSSSREGGKRNFFSAHPGSVTCGGFAAGINDPVNAHADVVTALACHPSDPVCVSGDKNGRVILFHSQTGKIINKFPLFATSGHTASTNGRERACCYQTRRTNEHGVPQHEGATKLLMHVSSPMLFSAGAKGNLYVWSILDGSLIKVFRGHHKAILSIAITRDAKFVLTGSDDSTCRAFKLPSPS</sequence>
<dbReference type="PROSITE" id="PS00678">
    <property type="entry name" value="WD_REPEATS_1"/>
    <property type="match status" value="1"/>
</dbReference>
<evidence type="ECO:0000256" key="3">
    <source>
        <dbReference type="PROSITE-ProRule" id="PRU00221"/>
    </source>
</evidence>
<dbReference type="PaxDb" id="55529-EKX44683"/>
<keyword evidence="2" id="KW-0677">Repeat</keyword>
<dbReference type="OMA" id="FEWVRWH"/>
<feature type="repeat" description="WD" evidence="3">
    <location>
        <begin position="111"/>
        <end position="152"/>
    </location>
</feature>
<dbReference type="eggNOG" id="KOG0296">
    <property type="taxonomic scope" value="Eukaryota"/>
</dbReference>
<dbReference type="HOGENOM" id="CLU_000288_57_9_1"/>
<dbReference type="PROSITE" id="PS50294">
    <property type="entry name" value="WD_REPEATS_REGION"/>
    <property type="match status" value="1"/>
</dbReference>
<evidence type="ECO:0000256" key="1">
    <source>
        <dbReference type="ARBA" id="ARBA00022574"/>
    </source>
</evidence>
<dbReference type="Proteomes" id="UP000011087">
    <property type="component" value="Unassembled WGS sequence"/>
</dbReference>
<protein>
    <submittedName>
        <fullName evidence="4 5">Uncharacterized protein</fullName>
    </submittedName>
</protein>
<dbReference type="InterPro" id="IPR036322">
    <property type="entry name" value="WD40_repeat_dom_sf"/>
</dbReference>
<feature type="repeat" description="WD" evidence="3">
    <location>
        <begin position="332"/>
        <end position="369"/>
    </location>
</feature>
<dbReference type="Pfam" id="PF00400">
    <property type="entry name" value="WD40"/>
    <property type="match status" value="4"/>
</dbReference>
<reference evidence="5" key="3">
    <citation type="submission" date="2015-06" db="UniProtKB">
        <authorList>
            <consortium name="EnsemblProtists"/>
        </authorList>
    </citation>
    <scope>IDENTIFICATION</scope>
</reference>
<accession>L1J821</accession>
<dbReference type="PANTHER" id="PTHR19857">
    <property type="entry name" value="MITOCHONDRIAL DIVISION PROTEIN 1-RELATED"/>
    <property type="match status" value="1"/>
</dbReference>
<dbReference type="KEGG" id="gtt:GUITHDRAFT_109462"/>
<dbReference type="STRING" id="905079.L1J821"/>
<dbReference type="PROSITE" id="PS50082">
    <property type="entry name" value="WD_REPEATS_2"/>
    <property type="match status" value="3"/>
</dbReference>
<dbReference type="InterPro" id="IPR001680">
    <property type="entry name" value="WD40_rpt"/>
</dbReference>
<dbReference type="OrthoDB" id="10261640at2759"/>
<dbReference type="SMART" id="SM00320">
    <property type="entry name" value="WD40"/>
    <property type="match status" value="6"/>
</dbReference>
<dbReference type="InterPro" id="IPR051179">
    <property type="entry name" value="WD_repeat_multifunction"/>
</dbReference>
<reference evidence="6" key="2">
    <citation type="submission" date="2012-11" db="EMBL/GenBank/DDBJ databases">
        <authorList>
            <person name="Kuo A."/>
            <person name="Curtis B.A."/>
            <person name="Tanifuji G."/>
            <person name="Burki F."/>
            <person name="Gruber A."/>
            <person name="Irimia M."/>
            <person name="Maruyama S."/>
            <person name="Arias M.C."/>
            <person name="Ball S.G."/>
            <person name="Gile G.H."/>
            <person name="Hirakawa Y."/>
            <person name="Hopkins J.F."/>
            <person name="Rensing S.A."/>
            <person name="Schmutz J."/>
            <person name="Symeonidi A."/>
            <person name="Elias M."/>
            <person name="Eveleigh R.J."/>
            <person name="Herman E.K."/>
            <person name="Klute M.J."/>
            <person name="Nakayama T."/>
            <person name="Obornik M."/>
            <person name="Reyes-Prieto A."/>
            <person name="Armbrust E.V."/>
            <person name="Aves S.J."/>
            <person name="Beiko R.G."/>
            <person name="Coutinho P."/>
            <person name="Dacks J.B."/>
            <person name="Durnford D.G."/>
            <person name="Fast N.M."/>
            <person name="Green B.R."/>
            <person name="Grisdale C."/>
            <person name="Hempe F."/>
            <person name="Henrissat B."/>
            <person name="Hoppner M.P."/>
            <person name="Ishida K.-I."/>
            <person name="Kim E."/>
            <person name="Koreny L."/>
            <person name="Kroth P.G."/>
            <person name="Liu Y."/>
            <person name="Malik S.-B."/>
            <person name="Maier U.G."/>
            <person name="McRose D."/>
            <person name="Mock T."/>
            <person name="Neilson J.A."/>
            <person name="Onodera N.T."/>
            <person name="Poole A.M."/>
            <person name="Pritham E.J."/>
            <person name="Richards T.A."/>
            <person name="Rocap G."/>
            <person name="Roy S.W."/>
            <person name="Sarai C."/>
            <person name="Schaack S."/>
            <person name="Shirato S."/>
            <person name="Slamovits C.H."/>
            <person name="Spencer D.F."/>
            <person name="Suzuki S."/>
            <person name="Worden A.Z."/>
            <person name="Zauner S."/>
            <person name="Barry K."/>
            <person name="Bell C."/>
            <person name="Bharti A.K."/>
            <person name="Crow J.A."/>
            <person name="Grimwood J."/>
            <person name="Kramer R."/>
            <person name="Lindquist E."/>
            <person name="Lucas S."/>
            <person name="Salamov A."/>
            <person name="McFadden G.I."/>
            <person name="Lane C.E."/>
            <person name="Keeling P.J."/>
            <person name="Gray M.W."/>
            <person name="Grigoriev I.V."/>
            <person name="Archibald J.M."/>
        </authorList>
    </citation>
    <scope>NUCLEOTIDE SEQUENCE</scope>
    <source>
        <strain evidence="6">CCMP2712</strain>
    </source>
</reference>
<name>L1J821_GUITC</name>
<feature type="repeat" description="WD" evidence="3">
    <location>
        <begin position="162"/>
        <end position="193"/>
    </location>
</feature>